<feature type="domain" description="C2H2-type" evidence="13">
    <location>
        <begin position="779"/>
        <end position="806"/>
    </location>
</feature>
<keyword evidence="15" id="KW-1185">Reference proteome</keyword>
<evidence type="ECO:0000256" key="11">
    <source>
        <dbReference type="PROSITE-ProRule" id="PRU00042"/>
    </source>
</evidence>
<keyword evidence="7" id="KW-0805">Transcription regulation</keyword>
<dbReference type="Pfam" id="PF00096">
    <property type="entry name" value="zf-C2H2"/>
    <property type="match status" value="4"/>
</dbReference>
<feature type="region of interest" description="Disordered" evidence="12">
    <location>
        <begin position="120"/>
        <end position="139"/>
    </location>
</feature>
<sequence length="1008" mass="116291">MCFMITDTTAEILPSVETQNMEVSFTTADADTAKLSPVFNHLIPDNQEQDDQGKPEFRRKKNNTLYYKFSDSDINDLSDEETTADMLTTVKTENMDISSASMALDTVKLSPVFSQLMLESEKQEDQGKTDLRGSKPYEINDISDEGEEILSDIVPPAPEVITPKPVPVSTPRKKPRVTCHVCGKSLADAWKLKRHLRSQNKCSSRSWNCGSCEAVYKTELELNDHMLTHPDGFKVDSLAKTSEKKAKKEYLSIVESTPDVEEKPNLRQRKKNTIYVESSDFDIDGTTDEETDRYSEEAYEVMSSEESDPKKIPGIMPPKTSISHIKAINLSSGKRPSLSEEVTLESFDSQSDGMSLWFKENLRIESSENTHFCKICSESFSLRISLSNHMKGHDEIEIQQCQFYRSEFKKKRKLDCCFETQNGTRYSYYECTICKTKYTIRESFLDHMQWHSQLLRTAVLKDKSSSDPVSTNHRGLTCDNLHKCTTCSSTYKYRKGLLRHLQCNPEHRETHFCNIHNKSFSPSRLFQPQTEISKSDIKNEMFQCPFCQIKFKKEHHLCNHLVAHRDKTCNLCIRCNMCSSSFSLPFELLNHIKMHEKTEAASALQSSENSDAESTINSRAAKNDIVQESNFNECGVCKKTFVKRRSFLGHLRKHATGRKYLCYICGLGFFKDIDLKMHIKRHTGDKNFTCDKCGSNFYSMSLLNQHLKKHAIEESGQRPEKMFECEICNTKFETKQGYSQHMKRHNEGATHECGFCQRKFYTSYRLTEHMRTHTGEKPYECKICNNSFTQKQGLNSHMKSHSDKRPYSCELCTKTFKNKNSINDHKNTHTGNKPYKCKQCNMRFGSRKNLKNHKKVHTRNPEEKKFREKKYSCNICNETFAVSDYRDKHVALHANPSPFSCEFCSKSFNYKKNMVAHVQRWHPSCNPFRCKLCSKTYDTIRKIDVHINSRACVKNDTSQKKSKNQGKSTEVDGNTNAENLFICNVCNEDFESVEKIQDHFNSSHKPSK</sequence>
<dbReference type="PANTHER" id="PTHR24394">
    <property type="entry name" value="ZINC FINGER PROTEIN"/>
    <property type="match status" value="1"/>
</dbReference>
<dbReference type="SUPFAM" id="SSF57667">
    <property type="entry name" value="beta-beta-alpha zinc fingers"/>
    <property type="match status" value="9"/>
</dbReference>
<feature type="domain" description="C2H2-type" evidence="13">
    <location>
        <begin position="751"/>
        <end position="778"/>
    </location>
</feature>
<dbReference type="GO" id="GO:0008270">
    <property type="term" value="F:zinc ion binding"/>
    <property type="evidence" value="ECO:0007669"/>
    <property type="project" value="UniProtKB-KW"/>
</dbReference>
<evidence type="ECO:0000259" key="13">
    <source>
        <dbReference type="PROSITE" id="PS50157"/>
    </source>
</evidence>
<dbReference type="PANTHER" id="PTHR24394:SF29">
    <property type="entry name" value="MYONEURIN"/>
    <property type="match status" value="1"/>
</dbReference>
<evidence type="ECO:0000256" key="12">
    <source>
        <dbReference type="SAM" id="MobiDB-lite"/>
    </source>
</evidence>
<feature type="domain" description="C2H2-type" evidence="13">
    <location>
        <begin position="981"/>
        <end position="1008"/>
    </location>
</feature>
<evidence type="ECO:0000256" key="9">
    <source>
        <dbReference type="ARBA" id="ARBA00023163"/>
    </source>
</evidence>
<proteinExistence type="inferred from homology"/>
<organism evidence="14 15">
    <name type="scientific">Artemia franciscana</name>
    <name type="common">Brine shrimp</name>
    <name type="synonym">Artemia sanfranciscana</name>
    <dbReference type="NCBI Taxonomy" id="6661"/>
    <lineage>
        <taxon>Eukaryota</taxon>
        <taxon>Metazoa</taxon>
        <taxon>Ecdysozoa</taxon>
        <taxon>Arthropoda</taxon>
        <taxon>Crustacea</taxon>
        <taxon>Branchiopoda</taxon>
        <taxon>Anostraca</taxon>
        <taxon>Artemiidae</taxon>
        <taxon>Artemia</taxon>
    </lineage>
</organism>
<evidence type="ECO:0000256" key="5">
    <source>
        <dbReference type="ARBA" id="ARBA00022771"/>
    </source>
</evidence>
<keyword evidence="9" id="KW-0804">Transcription</keyword>
<feature type="domain" description="C2H2-type" evidence="13">
    <location>
        <begin position="835"/>
        <end position="862"/>
    </location>
</feature>
<dbReference type="GO" id="GO:0000981">
    <property type="term" value="F:DNA-binding transcription factor activity, RNA polymerase II-specific"/>
    <property type="evidence" value="ECO:0007669"/>
    <property type="project" value="TreeGrafter"/>
</dbReference>
<feature type="domain" description="C2H2-type" evidence="13">
    <location>
        <begin position="632"/>
        <end position="659"/>
    </location>
</feature>
<dbReference type="PROSITE" id="PS50157">
    <property type="entry name" value="ZINC_FINGER_C2H2_2"/>
    <property type="match status" value="13"/>
</dbReference>
<comment type="subcellular location">
    <subcellularLocation>
        <location evidence="1">Nucleus</location>
    </subcellularLocation>
</comment>
<evidence type="ECO:0000256" key="2">
    <source>
        <dbReference type="ARBA" id="ARBA00006991"/>
    </source>
</evidence>
<evidence type="ECO:0000313" key="15">
    <source>
        <dbReference type="Proteomes" id="UP001187531"/>
    </source>
</evidence>
<dbReference type="EMBL" id="JAVRJZ010000015">
    <property type="protein sequence ID" value="KAK2712219.1"/>
    <property type="molecule type" value="Genomic_DNA"/>
</dbReference>
<dbReference type="InterPro" id="IPR013087">
    <property type="entry name" value="Znf_C2H2_type"/>
</dbReference>
<keyword evidence="4" id="KW-0677">Repeat</keyword>
<reference evidence="14" key="1">
    <citation type="submission" date="2023-07" db="EMBL/GenBank/DDBJ databases">
        <title>Chromosome-level genome assembly of Artemia franciscana.</title>
        <authorList>
            <person name="Jo E."/>
        </authorList>
    </citation>
    <scope>NUCLEOTIDE SEQUENCE</scope>
    <source>
        <tissue evidence="14">Whole body</tissue>
    </source>
</reference>
<feature type="domain" description="C2H2-type" evidence="13">
    <location>
        <begin position="723"/>
        <end position="750"/>
    </location>
</feature>
<dbReference type="FunFam" id="3.30.160.60:FF:001506">
    <property type="entry name" value="Zinc finger protein"/>
    <property type="match status" value="1"/>
</dbReference>
<dbReference type="AlphaFoldDB" id="A0AA88HKZ7"/>
<evidence type="ECO:0000256" key="1">
    <source>
        <dbReference type="ARBA" id="ARBA00004123"/>
    </source>
</evidence>
<dbReference type="GO" id="GO:0005634">
    <property type="term" value="C:nucleus"/>
    <property type="evidence" value="ECO:0007669"/>
    <property type="project" value="UniProtKB-SubCell"/>
</dbReference>
<name>A0AA88HKZ7_ARTSF</name>
<feature type="compositionally biased region" description="Basic and acidic residues" evidence="12">
    <location>
        <begin position="120"/>
        <end position="135"/>
    </location>
</feature>
<feature type="domain" description="C2H2-type" evidence="13">
    <location>
        <begin position="871"/>
        <end position="898"/>
    </location>
</feature>
<evidence type="ECO:0000256" key="8">
    <source>
        <dbReference type="ARBA" id="ARBA00023125"/>
    </source>
</evidence>
<keyword evidence="5 11" id="KW-0863">Zinc-finger</keyword>
<feature type="domain" description="C2H2-type" evidence="13">
    <location>
        <begin position="660"/>
        <end position="687"/>
    </location>
</feature>
<evidence type="ECO:0000313" key="14">
    <source>
        <dbReference type="EMBL" id="KAK2712219.1"/>
    </source>
</evidence>
<feature type="domain" description="C2H2-type" evidence="13">
    <location>
        <begin position="371"/>
        <end position="393"/>
    </location>
</feature>
<comment type="similarity">
    <text evidence="2">Belongs to the krueppel C2H2-type zinc-finger protein family.</text>
</comment>
<evidence type="ECO:0000256" key="10">
    <source>
        <dbReference type="ARBA" id="ARBA00023242"/>
    </source>
</evidence>
<feature type="domain" description="C2H2-type" evidence="13">
    <location>
        <begin position="573"/>
        <end position="600"/>
    </location>
</feature>
<feature type="domain" description="C2H2-type" evidence="13">
    <location>
        <begin position="899"/>
        <end position="927"/>
    </location>
</feature>
<keyword evidence="6" id="KW-0862">Zinc</keyword>
<evidence type="ECO:0000256" key="6">
    <source>
        <dbReference type="ARBA" id="ARBA00022833"/>
    </source>
</evidence>
<keyword evidence="8" id="KW-0238">DNA-binding</keyword>
<evidence type="ECO:0000256" key="3">
    <source>
        <dbReference type="ARBA" id="ARBA00022723"/>
    </source>
</evidence>
<evidence type="ECO:0000256" key="7">
    <source>
        <dbReference type="ARBA" id="ARBA00023015"/>
    </source>
</evidence>
<keyword evidence="3" id="KW-0479">Metal-binding</keyword>
<comment type="caution">
    <text evidence="14">The sequence shown here is derived from an EMBL/GenBank/DDBJ whole genome shotgun (WGS) entry which is preliminary data.</text>
</comment>
<gene>
    <name evidence="14" type="ORF">QYM36_011041</name>
</gene>
<dbReference type="InterPro" id="IPR036236">
    <property type="entry name" value="Znf_C2H2_sf"/>
</dbReference>
<keyword evidence="10" id="KW-0539">Nucleus</keyword>
<dbReference type="Gene3D" id="3.30.160.60">
    <property type="entry name" value="Classic Zinc Finger"/>
    <property type="match status" value="9"/>
</dbReference>
<protein>
    <recommendedName>
        <fullName evidence="13">C2H2-type domain-containing protein</fullName>
    </recommendedName>
</protein>
<feature type="domain" description="C2H2-type" evidence="13">
    <location>
        <begin position="807"/>
        <end position="834"/>
    </location>
</feature>
<dbReference type="SMART" id="SM00355">
    <property type="entry name" value="ZnF_C2H2"/>
    <property type="match status" value="19"/>
</dbReference>
<dbReference type="FunFam" id="3.30.160.60:FF:002343">
    <property type="entry name" value="Zinc finger protein 33A"/>
    <property type="match status" value="1"/>
</dbReference>
<dbReference type="Pfam" id="PF13894">
    <property type="entry name" value="zf-C2H2_4"/>
    <property type="match status" value="1"/>
</dbReference>
<evidence type="ECO:0000256" key="4">
    <source>
        <dbReference type="ARBA" id="ARBA00022737"/>
    </source>
</evidence>
<dbReference type="Proteomes" id="UP001187531">
    <property type="component" value="Unassembled WGS sequence"/>
</dbReference>
<dbReference type="PROSITE" id="PS00028">
    <property type="entry name" value="ZINC_FINGER_C2H2_1"/>
    <property type="match status" value="16"/>
</dbReference>
<dbReference type="GO" id="GO:0003677">
    <property type="term" value="F:DNA binding"/>
    <property type="evidence" value="ECO:0007669"/>
    <property type="project" value="UniProtKB-KW"/>
</dbReference>
<accession>A0AA88HKZ7</accession>
<feature type="domain" description="C2H2-type" evidence="13">
    <location>
        <begin position="688"/>
        <end position="715"/>
    </location>
</feature>
<dbReference type="Pfam" id="PF13912">
    <property type="entry name" value="zf-C2H2_6"/>
    <property type="match status" value="1"/>
</dbReference>